<reference evidence="12 13" key="1">
    <citation type="journal article" date="2018" name="Mycol. Prog.">
        <title>Coniella lustricola, a new species from submerged detritus.</title>
        <authorList>
            <person name="Raudabaugh D.B."/>
            <person name="Iturriaga T."/>
            <person name="Carver A."/>
            <person name="Mondo S."/>
            <person name="Pangilinan J."/>
            <person name="Lipzen A."/>
            <person name="He G."/>
            <person name="Amirebrahimi M."/>
            <person name="Grigoriev I.V."/>
            <person name="Miller A.N."/>
        </authorList>
    </citation>
    <scope>NUCLEOTIDE SEQUENCE [LARGE SCALE GENOMIC DNA]</scope>
    <source>
        <strain evidence="12 13">B22-T-1</strain>
    </source>
</reference>
<feature type="transmembrane region" description="Helical" evidence="9">
    <location>
        <begin position="905"/>
        <end position="926"/>
    </location>
</feature>
<evidence type="ECO:0000256" key="7">
    <source>
        <dbReference type="ARBA" id="ARBA00023136"/>
    </source>
</evidence>
<dbReference type="GO" id="GO:0140359">
    <property type="term" value="F:ABC-type transporter activity"/>
    <property type="evidence" value="ECO:0007669"/>
    <property type="project" value="InterPro"/>
</dbReference>
<dbReference type="STRING" id="2025994.A0A2T2ZWV8"/>
<dbReference type="GO" id="GO:0005524">
    <property type="term" value="F:ATP binding"/>
    <property type="evidence" value="ECO:0007669"/>
    <property type="project" value="UniProtKB-KW"/>
</dbReference>
<feature type="transmembrane region" description="Helical" evidence="9">
    <location>
        <begin position="132"/>
        <end position="151"/>
    </location>
</feature>
<dbReference type="CDD" id="cd18580">
    <property type="entry name" value="ABC_6TM_ABCC_D2"/>
    <property type="match status" value="1"/>
</dbReference>
<evidence type="ECO:0000256" key="1">
    <source>
        <dbReference type="ARBA" id="ARBA00004141"/>
    </source>
</evidence>
<dbReference type="Gene3D" id="3.40.50.300">
    <property type="entry name" value="P-loop containing nucleotide triphosphate hydrolases"/>
    <property type="match status" value="1"/>
</dbReference>
<dbReference type="PROSITE" id="PS00211">
    <property type="entry name" value="ABC_TRANSPORTER_1"/>
    <property type="match status" value="1"/>
</dbReference>
<feature type="transmembrane region" description="Helical" evidence="9">
    <location>
        <begin position="494"/>
        <end position="518"/>
    </location>
</feature>
<evidence type="ECO:0000256" key="8">
    <source>
        <dbReference type="SAM" id="MobiDB-lite"/>
    </source>
</evidence>
<dbReference type="InterPro" id="IPR036640">
    <property type="entry name" value="ABC1_TM_sf"/>
</dbReference>
<evidence type="ECO:0000256" key="6">
    <source>
        <dbReference type="ARBA" id="ARBA00022989"/>
    </source>
</evidence>
<evidence type="ECO:0000313" key="12">
    <source>
        <dbReference type="EMBL" id="PSR78566.1"/>
    </source>
</evidence>
<dbReference type="Gene3D" id="1.20.1560.10">
    <property type="entry name" value="ABC transporter type 1, transmembrane domain"/>
    <property type="match status" value="2"/>
</dbReference>
<dbReference type="CDD" id="cd03250">
    <property type="entry name" value="ABCC_MRP_domain1"/>
    <property type="match status" value="1"/>
</dbReference>
<keyword evidence="6 9" id="KW-1133">Transmembrane helix</keyword>
<dbReference type="InterPro" id="IPR050173">
    <property type="entry name" value="ABC_transporter_C-like"/>
</dbReference>
<dbReference type="SUPFAM" id="SSF90123">
    <property type="entry name" value="ABC transporter transmembrane region"/>
    <property type="match status" value="2"/>
</dbReference>
<feature type="region of interest" description="Disordered" evidence="8">
    <location>
        <begin position="848"/>
        <end position="871"/>
    </location>
</feature>
<feature type="transmembrane region" description="Helical" evidence="9">
    <location>
        <begin position="271"/>
        <end position="296"/>
    </location>
</feature>
<dbReference type="InterPro" id="IPR044726">
    <property type="entry name" value="ABCC_6TM_D2"/>
</dbReference>
<keyword evidence="7 9" id="KW-0472">Membrane</keyword>
<keyword evidence="3 9" id="KW-0812">Transmembrane</keyword>
<feature type="transmembrane region" description="Helical" evidence="9">
    <location>
        <begin position="1023"/>
        <end position="1044"/>
    </location>
</feature>
<protein>
    <recommendedName>
        <fullName evidence="14">ABC transporter</fullName>
    </recommendedName>
</protein>
<dbReference type="GO" id="GO:0016887">
    <property type="term" value="F:ATP hydrolysis activity"/>
    <property type="evidence" value="ECO:0007669"/>
    <property type="project" value="InterPro"/>
</dbReference>
<gene>
    <name evidence="12" type="ORF">BD289DRAFT_118215</name>
</gene>
<organism evidence="12 13">
    <name type="scientific">Coniella lustricola</name>
    <dbReference type="NCBI Taxonomy" id="2025994"/>
    <lineage>
        <taxon>Eukaryota</taxon>
        <taxon>Fungi</taxon>
        <taxon>Dikarya</taxon>
        <taxon>Ascomycota</taxon>
        <taxon>Pezizomycotina</taxon>
        <taxon>Sordariomycetes</taxon>
        <taxon>Sordariomycetidae</taxon>
        <taxon>Diaporthales</taxon>
        <taxon>Schizoparmaceae</taxon>
        <taxon>Coniella</taxon>
    </lineage>
</organism>
<dbReference type="PANTHER" id="PTHR24223:SF345">
    <property type="entry name" value="ABC MULTIDRUG TRANSPORTER (EUROFUNG)"/>
    <property type="match status" value="1"/>
</dbReference>
<feature type="domain" description="ABC transmembrane type-1" evidence="11">
    <location>
        <begin position="911"/>
        <end position="1087"/>
    </location>
</feature>
<feature type="transmembrane region" description="Helical" evidence="9">
    <location>
        <begin position="413"/>
        <end position="436"/>
    </location>
</feature>
<dbReference type="GO" id="GO:0016020">
    <property type="term" value="C:membrane"/>
    <property type="evidence" value="ECO:0007669"/>
    <property type="project" value="UniProtKB-SubCell"/>
</dbReference>
<evidence type="ECO:0000259" key="11">
    <source>
        <dbReference type="PROSITE" id="PS50929"/>
    </source>
</evidence>
<dbReference type="InterPro" id="IPR044746">
    <property type="entry name" value="ABCC_6TM_D1"/>
</dbReference>
<evidence type="ECO:0000256" key="4">
    <source>
        <dbReference type="ARBA" id="ARBA00022741"/>
    </source>
</evidence>
<keyword evidence="2" id="KW-0813">Transport</keyword>
<dbReference type="SUPFAM" id="SSF52540">
    <property type="entry name" value="P-loop containing nucleoside triphosphate hydrolases"/>
    <property type="match status" value="1"/>
</dbReference>
<dbReference type="OrthoDB" id="6500128at2759"/>
<evidence type="ECO:0000313" key="13">
    <source>
        <dbReference type="Proteomes" id="UP000241462"/>
    </source>
</evidence>
<feature type="domain" description="ABC transmembrane type-1" evidence="11">
    <location>
        <begin position="287"/>
        <end position="552"/>
    </location>
</feature>
<dbReference type="InterPro" id="IPR011527">
    <property type="entry name" value="ABC1_TM_dom"/>
</dbReference>
<evidence type="ECO:0000256" key="3">
    <source>
        <dbReference type="ARBA" id="ARBA00022692"/>
    </source>
</evidence>
<dbReference type="Pfam" id="PF00664">
    <property type="entry name" value="ABC_membrane"/>
    <property type="match status" value="1"/>
</dbReference>
<dbReference type="AlphaFoldDB" id="A0A2T2ZWV8"/>
<dbReference type="InterPro" id="IPR017871">
    <property type="entry name" value="ABC_transporter-like_CS"/>
</dbReference>
<dbReference type="InterPro" id="IPR003439">
    <property type="entry name" value="ABC_transporter-like_ATP-bd"/>
</dbReference>
<dbReference type="EMBL" id="KZ678600">
    <property type="protein sequence ID" value="PSR78566.1"/>
    <property type="molecule type" value="Genomic_DNA"/>
</dbReference>
<evidence type="ECO:0000256" key="2">
    <source>
        <dbReference type="ARBA" id="ARBA00022448"/>
    </source>
</evidence>
<proteinExistence type="predicted"/>
<feature type="transmembrane region" description="Helical" evidence="9">
    <location>
        <begin position="32"/>
        <end position="52"/>
    </location>
</feature>
<dbReference type="PANTHER" id="PTHR24223">
    <property type="entry name" value="ATP-BINDING CASSETTE SUB-FAMILY C"/>
    <property type="match status" value="1"/>
</dbReference>
<dbReference type="InterPro" id="IPR056227">
    <property type="entry name" value="TMD0_ABC"/>
</dbReference>
<feature type="transmembrane region" description="Helical" evidence="9">
    <location>
        <begin position="316"/>
        <end position="339"/>
    </location>
</feature>
<dbReference type="InterPro" id="IPR027417">
    <property type="entry name" value="P-loop_NTPase"/>
</dbReference>
<evidence type="ECO:0000256" key="5">
    <source>
        <dbReference type="ARBA" id="ARBA00022840"/>
    </source>
</evidence>
<keyword evidence="13" id="KW-1185">Reference proteome</keyword>
<comment type="subcellular location">
    <subcellularLocation>
        <location evidence="1">Membrane</location>
        <topology evidence="1">Multi-pass membrane protein</topology>
    </subcellularLocation>
</comment>
<feature type="transmembrane region" description="Helical" evidence="9">
    <location>
        <begin position="99"/>
        <end position="120"/>
    </location>
</feature>
<feature type="domain" description="ABC transporter" evidence="10">
    <location>
        <begin position="604"/>
        <end position="844"/>
    </location>
</feature>
<evidence type="ECO:0000256" key="9">
    <source>
        <dbReference type="SAM" id="Phobius"/>
    </source>
</evidence>
<dbReference type="PROSITE" id="PS50893">
    <property type="entry name" value="ABC_TRANSPORTER_2"/>
    <property type="match status" value="1"/>
</dbReference>
<feature type="transmembrane region" description="Helical" evidence="9">
    <location>
        <begin position="949"/>
        <end position="971"/>
    </location>
</feature>
<keyword evidence="4" id="KW-0547">Nucleotide-binding</keyword>
<feature type="transmembrane region" description="Helical" evidence="9">
    <location>
        <begin position="530"/>
        <end position="554"/>
    </location>
</feature>
<evidence type="ECO:0008006" key="14">
    <source>
        <dbReference type="Google" id="ProtNLM"/>
    </source>
</evidence>
<dbReference type="Pfam" id="PF00005">
    <property type="entry name" value="ABC_tran"/>
    <property type="match status" value="1"/>
</dbReference>
<dbReference type="PROSITE" id="PS50929">
    <property type="entry name" value="ABC_TM1F"/>
    <property type="match status" value="2"/>
</dbReference>
<evidence type="ECO:0000259" key="10">
    <source>
        <dbReference type="PROSITE" id="PS50893"/>
    </source>
</evidence>
<keyword evidence="5" id="KW-0067">ATP-binding</keyword>
<feature type="transmembrane region" description="Helical" evidence="9">
    <location>
        <begin position="163"/>
        <end position="181"/>
    </location>
</feature>
<sequence>MSFLGCAGDSAFGPAVQGCRADFDFTLKFERIVLGLIPAAIFVAIAVPRIAYLSGKPGITTGFTLRSLKSTTIVAYAVIQLAILALSASHGAGNEMRSLIIATATLAFVSTAAMLVMSWLEHSRSLRPSMLLTGYLTVTILCDAAQVRTLWLISSAGTYQEIIIVRLSTAALAVKAVLTILESWQKTSSANRDDKTHSPEETAGLLGLGAFFWLNRLFLVGYKQVLTLEDLFPLDYNMTATRTGERLDRFLQDKKFHGQKHGLMKALAKSLVLAISLPVAPRMALLGFTFCQPFLINSILSYLEQSSASRDQNVGYGLVGATVIVFFGMAITNAFYWYFHERSLWMARSALASVIYQKTIEMKTNTGNDSAAVTLMSTDVEKIRSGAIILHEFWANFISSALASYLLYRELGIAFIAPILTVAACTAVTFFVATFTGKRQKLWMEKIQVRVGMTANVIAQMKNIKIAGFALPVESLIQNLRLQELQVGGGFRMIICWSVLLSYFPSFVAPVVTLAWTSKTLTVTRMFTSYAYLFLLADPLVGLFQGVPMVMGAVASLSRIQAFLEAESRDDPRLQAPSGLLVPTTVEKSAEKAQTDEASVDRDTTQDSVVTIAGGSFGWTAGISSLSEIDVQVPAGQLTVVVGPVASGKSTFCKALLGEVPYTLKGRVALVGNSALRRKIGYCDQAPFLTNGTIRQNIIGYSAFDQNRYDEVIEAAMLRSDFLVNFPQGDATKIGSNGISLSGGQKQRVSIARALYLDTDFFIFDDVLSGLDADTSEQVFWRVFGPNGVIKRRNATVVLCTHSIKHLPSADHVIALGANGRIVEQGTFEDLVANKDYIYSLGVKTSSTAQDLSPSNAGSEEDGSSSVTQEQPQIEKAIVASSSPVDNGSRMNGDRVVYKHYYRSIGFWPLAIFTCFVVTEGFFWNWQTIWINFWSSDVSSSHPSHADSYYLGLFGLFQILGLVMLFAEVYVCMQTMVRVSGATLHKAALSTTIMAPLRFFTTTDNGVITNLFSQDMTLVDSDLPLAMINTATCLLVSAGMAAVVATSAPYLAISYPFLCAVLWLIQNFYLKTSRQLRLLDLEAKSPL</sequence>
<dbReference type="CDD" id="cd18579">
    <property type="entry name" value="ABC_6TM_ABCC_D1"/>
    <property type="match status" value="1"/>
</dbReference>
<dbReference type="Pfam" id="PF24357">
    <property type="entry name" value="TMD0_ABC"/>
    <property type="match status" value="1"/>
</dbReference>
<dbReference type="SMART" id="SM00382">
    <property type="entry name" value="AAA"/>
    <property type="match status" value="1"/>
</dbReference>
<name>A0A2T2ZWV8_9PEZI</name>
<accession>A0A2T2ZWV8</accession>
<feature type="transmembrane region" description="Helical" evidence="9">
    <location>
        <begin position="1050"/>
        <end position="1070"/>
    </location>
</feature>
<dbReference type="Proteomes" id="UP000241462">
    <property type="component" value="Unassembled WGS sequence"/>
</dbReference>
<feature type="transmembrane region" description="Helical" evidence="9">
    <location>
        <begin position="386"/>
        <end position="407"/>
    </location>
</feature>
<dbReference type="InterPro" id="IPR003593">
    <property type="entry name" value="AAA+_ATPase"/>
</dbReference>
<dbReference type="FunFam" id="1.20.1560.10:FF:000055">
    <property type="entry name" value="ABC multidrug transporter (Eurofung)"/>
    <property type="match status" value="1"/>
</dbReference>
<feature type="transmembrane region" description="Helical" evidence="9">
    <location>
        <begin position="73"/>
        <end position="93"/>
    </location>
</feature>
<dbReference type="InParanoid" id="A0A2T2ZWV8"/>